<dbReference type="Proteomes" id="UP000596938">
    <property type="component" value="Unassembled WGS sequence"/>
</dbReference>
<dbReference type="RefSeq" id="WP_188808670.1">
    <property type="nucleotide sequence ID" value="NZ_BAAAWV010000001.1"/>
</dbReference>
<evidence type="ECO:0000313" key="1">
    <source>
        <dbReference type="EMBL" id="GGG83909.1"/>
    </source>
</evidence>
<evidence type="ECO:0000313" key="2">
    <source>
        <dbReference type="Proteomes" id="UP000596938"/>
    </source>
</evidence>
<protein>
    <submittedName>
        <fullName evidence="1">Uncharacterized protein</fullName>
    </submittedName>
</protein>
<accession>A0ABQ1X9D1</accession>
<name>A0ABQ1X9D1_9MICC</name>
<reference evidence="2" key="1">
    <citation type="journal article" date="2019" name="Int. J. Syst. Evol. Microbiol.">
        <title>The Global Catalogue of Microorganisms (GCM) 10K type strain sequencing project: providing services to taxonomists for standard genome sequencing and annotation.</title>
        <authorList>
            <consortium name="The Broad Institute Genomics Platform"/>
            <consortium name="The Broad Institute Genome Sequencing Center for Infectious Disease"/>
            <person name="Wu L."/>
            <person name="Ma J."/>
        </authorList>
    </citation>
    <scope>NUCLEOTIDE SEQUENCE [LARGE SCALE GENOMIC DNA]</scope>
    <source>
        <strain evidence="2">CGMCC 1.1927</strain>
    </source>
</reference>
<dbReference type="EMBL" id="BMKU01000001">
    <property type="protein sequence ID" value="GGG83909.1"/>
    <property type="molecule type" value="Genomic_DNA"/>
</dbReference>
<gene>
    <name evidence="1" type="ORF">GCM10011577_01720</name>
</gene>
<keyword evidence="2" id="KW-1185">Reference proteome</keyword>
<comment type="caution">
    <text evidence="1">The sequence shown here is derived from an EMBL/GenBank/DDBJ whole genome shotgun (WGS) entry which is preliminary data.</text>
</comment>
<organism evidence="1 2">
    <name type="scientific">Pseudarthrobacter polychromogenes</name>
    <dbReference type="NCBI Taxonomy" id="1676"/>
    <lineage>
        <taxon>Bacteria</taxon>
        <taxon>Bacillati</taxon>
        <taxon>Actinomycetota</taxon>
        <taxon>Actinomycetes</taxon>
        <taxon>Micrococcales</taxon>
        <taxon>Micrococcaceae</taxon>
        <taxon>Pseudarthrobacter</taxon>
    </lineage>
</organism>
<sequence length="64" mass="7133">MEIGFVVVEYNQASGQPEINGEEVYTDREAAEEAADIEQLQASARGRRERFLVGTISIDEEDLS</sequence>
<proteinExistence type="predicted"/>